<dbReference type="PROSITE" id="PS51257">
    <property type="entry name" value="PROKAR_LIPOPROTEIN"/>
    <property type="match status" value="1"/>
</dbReference>
<evidence type="ECO:0000313" key="3">
    <source>
        <dbReference type="EMBL" id="MFB9833990.1"/>
    </source>
</evidence>
<dbReference type="Proteomes" id="UP001589627">
    <property type="component" value="Unassembled WGS sequence"/>
</dbReference>
<dbReference type="SUPFAM" id="SSF56601">
    <property type="entry name" value="beta-lactamase/transpeptidase-like"/>
    <property type="match status" value="1"/>
</dbReference>
<comment type="caution">
    <text evidence="3">The sequence shown here is derived from an EMBL/GenBank/DDBJ whole genome shotgun (WGS) entry which is preliminary data.</text>
</comment>
<feature type="signal peptide" evidence="1">
    <location>
        <begin position="1"/>
        <end position="26"/>
    </location>
</feature>
<name>A0ABV5YG24_9ACTN</name>
<keyword evidence="4" id="KW-1185">Reference proteome</keyword>
<dbReference type="PRINTS" id="PR00118">
    <property type="entry name" value="BLACTAMASEA"/>
</dbReference>
<dbReference type="Gene3D" id="3.40.710.10">
    <property type="entry name" value="DD-peptidase/beta-lactamase superfamily"/>
    <property type="match status" value="1"/>
</dbReference>
<dbReference type="Pfam" id="PF13354">
    <property type="entry name" value="Beta-lactamase2"/>
    <property type="match status" value="1"/>
</dbReference>
<organism evidence="3 4">
    <name type="scientific">Actinoallomurus acaciae</name>
    <dbReference type="NCBI Taxonomy" id="502577"/>
    <lineage>
        <taxon>Bacteria</taxon>
        <taxon>Bacillati</taxon>
        <taxon>Actinomycetota</taxon>
        <taxon>Actinomycetes</taxon>
        <taxon>Streptosporangiales</taxon>
        <taxon>Thermomonosporaceae</taxon>
        <taxon>Actinoallomurus</taxon>
    </lineage>
</organism>
<dbReference type="RefSeq" id="WP_378202715.1">
    <property type="nucleotide sequence ID" value="NZ_JBHLZP010000116.1"/>
</dbReference>
<keyword evidence="1" id="KW-0732">Signal</keyword>
<dbReference type="InterPro" id="IPR000871">
    <property type="entry name" value="Beta-lactam_class-A"/>
</dbReference>
<accession>A0ABV5YG24</accession>
<dbReference type="EMBL" id="JBHLZP010000116">
    <property type="protein sequence ID" value="MFB9833990.1"/>
    <property type="molecule type" value="Genomic_DNA"/>
</dbReference>
<keyword evidence="3" id="KW-0378">Hydrolase</keyword>
<evidence type="ECO:0000256" key="1">
    <source>
        <dbReference type="SAM" id="SignalP"/>
    </source>
</evidence>
<proteinExistence type="predicted"/>
<dbReference type="EC" id="3.5.2.6" evidence="3"/>
<dbReference type="GO" id="GO:0008800">
    <property type="term" value="F:beta-lactamase activity"/>
    <property type="evidence" value="ECO:0007669"/>
    <property type="project" value="UniProtKB-EC"/>
</dbReference>
<evidence type="ECO:0000259" key="2">
    <source>
        <dbReference type="Pfam" id="PF13354"/>
    </source>
</evidence>
<evidence type="ECO:0000313" key="4">
    <source>
        <dbReference type="Proteomes" id="UP001589627"/>
    </source>
</evidence>
<feature type="domain" description="Beta-lactamase class A catalytic" evidence="2">
    <location>
        <begin position="75"/>
        <end position="294"/>
    </location>
</feature>
<feature type="chain" id="PRO_5046437268" evidence="1">
    <location>
        <begin position="27"/>
        <end position="325"/>
    </location>
</feature>
<gene>
    <name evidence="3" type="primary">bla</name>
    <name evidence="3" type="ORF">ACFFNX_17535</name>
</gene>
<dbReference type="NCBIfam" id="NF033103">
    <property type="entry name" value="bla_class_A"/>
    <property type="match status" value="1"/>
</dbReference>
<dbReference type="InterPro" id="IPR012338">
    <property type="entry name" value="Beta-lactam/transpept-like"/>
</dbReference>
<sequence>MRTGSSRSRTALGAAGLALSALVALAGCGDTTIRKAVPQSATASLRAPAASPASSQTEVARRLHALEQRHHGRIGAYAIDTGTGRVLSYRSGELFPEASTYKAMVAGAVLRKARGSDPGLMDRVVHYTRDEVVDNSPITEQHVDTGMTVADLCDAAITVSDNTAANLLLKQIGGPTGLTTFYRSLGDPVSRLDRWETELNIWRPGEKRDTTMPSVYARDLRALVLGNALAPADRTRLTGWMKKTTTGDARIRAGLPKGWTVADKTGTGSTYGATNDIAVAWPPSGAPVVMVVLTNRRAADGTTDEKAVSETAAVLARGLDEAGQN</sequence>
<dbReference type="PANTHER" id="PTHR35333">
    <property type="entry name" value="BETA-LACTAMASE"/>
    <property type="match status" value="1"/>
</dbReference>
<protein>
    <submittedName>
        <fullName evidence="3">Class A beta-lactamase</fullName>
        <ecNumber evidence="3">3.5.2.6</ecNumber>
    </submittedName>
</protein>
<dbReference type="PANTHER" id="PTHR35333:SF3">
    <property type="entry name" value="BETA-LACTAMASE-TYPE TRANSPEPTIDASE FOLD CONTAINING PROTEIN"/>
    <property type="match status" value="1"/>
</dbReference>
<dbReference type="InterPro" id="IPR045155">
    <property type="entry name" value="Beta-lactam_cat"/>
</dbReference>
<reference evidence="3 4" key="1">
    <citation type="submission" date="2024-09" db="EMBL/GenBank/DDBJ databases">
        <authorList>
            <person name="Sun Q."/>
            <person name="Mori K."/>
        </authorList>
    </citation>
    <scope>NUCLEOTIDE SEQUENCE [LARGE SCALE GENOMIC DNA]</scope>
    <source>
        <strain evidence="3 4">TBRC 0563</strain>
    </source>
</reference>